<dbReference type="PROSITE" id="PS50294">
    <property type="entry name" value="WD_REPEATS_REGION"/>
    <property type="match status" value="1"/>
</dbReference>
<feature type="region of interest" description="Disordered" evidence="9">
    <location>
        <begin position="829"/>
        <end position="857"/>
    </location>
</feature>
<dbReference type="InterPro" id="IPR005000">
    <property type="entry name" value="Aldolase/citrate-lyase_domain"/>
</dbReference>
<keyword evidence="1 8" id="KW-0853">WD repeat</keyword>
<dbReference type="PANTHER" id="PTHR19854">
    <property type="entry name" value="TRANSDUCIN BETA-LIKE 3"/>
    <property type="match status" value="1"/>
</dbReference>
<feature type="region of interest" description="Disordered" evidence="9">
    <location>
        <begin position="345"/>
        <end position="367"/>
    </location>
</feature>
<comment type="similarity">
    <text evidence="5">Belongs to the WD repeat ASA1 family.</text>
</comment>
<keyword evidence="12" id="KW-1185">Reference proteome</keyword>
<dbReference type="Proteomes" id="UP000830671">
    <property type="component" value="Chromosome 8"/>
</dbReference>
<dbReference type="PROSITE" id="PS50082">
    <property type="entry name" value="WD_REPEATS_2"/>
    <property type="match status" value="1"/>
</dbReference>
<organism evidence="11 12">
    <name type="scientific">Colletotrichum lupini</name>
    <dbReference type="NCBI Taxonomy" id="145971"/>
    <lineage>
        <taxon>Eukaryota</taxon>
        <taxon>Fungi</taxon>
        <taxon>Dikarya</taxon>
        <taxon>Ascomycota</taxon>
        <taxon>Pezizomycotina</taxon>
        <taxon>Sordariomycetes</taxon>
        <taxon>Hypocreomycetidae</taxon>
        <taxon>Glomerellales</taxon>
        <taxon>Glomerellaceae</taxon>
        <taxon>Colletotrichum</taxon>
        <taxon>Colletotrichum acutatum species complex</taxon>
    </lineage>
</organism>
<keyword evidence="2" id="KW-0479">Metal-binding</keyword>
<feature type="domain" description="HpcH/HpaI aldolase/citrate lyase" evidence="10">
    <location>
        <begin position="579"/>
        <end position="752"/>
    </location>
</feature>
<evidence type="ECO:0000256" key="1">
    <source>
        <dbReference type="ARBA" id="ARBA00022574"/>
    </source>
</evidence>
<dbReference type="Pfam" id="PF03328">
    <property type="entry name" value="HpcH_HpaI"/>
    <property type="match status" value="1"/>
</dbReference>
<dbReference type="KEGG" id="clup:CLUP02_15325"/>
<evidence type="ECO:0000256" key="4">
    <source>
        <dbReference type="ARBA" id="ARBA00037338"/>
    </source>
</evidence>
<dbReference type="PANTHER" id="PTHR19854:SF1">
    <property type="entry name" value="GUANINE NUCLEOTIDE-BINDING PROTEIN SUBUNIT BETA-LIKE PROTEIN 1"/>
    <property type="match status" value="1"/>
</dbReference>
<comment type="subunit">
    <text evidence="6">Component of the ASTRA chromatin remodeling machinery complex.</text>
</comment>
<dbReference type="SUPFAM" id="SSF51621">
    <property type="entry name" value="Phosphoenolpyruvate/pyruvate domain"/>
    <property type="match status" value="1"/>
</dbReference>
<name>A0A9Q8T5U7_9PEZI</name>
<feature type="repeat" description="WD" evidence="8">
    <location>
        <begin position="12"/>
        <end position="45"/>
    </location>
</feature>
<dbReference type="EMBL" id="CP019480">
    <property type="protein sequence ID" value="UQC89794.1"/>
    <property type="molecule type" value="Genomic_DNA"/>
</dbReference>
<evidence type="ECO:0000256" key="9">
    <source>
        <dbReference type="SAM" id="MobiDB-lite"/>
    </source>
</evidence>
<evidence type="ECO:0000313" key="11">
    <source>
        <dbReference type="EMBL" id="UQC89794.1"/>
    </source>
</evidence>
<comment type="function">
    <text evidence="4">Component of the ASTRA complex involved in chromatin remodeling.</text>
</comment>
<dbReference type="Gene3D" id="3.20.20.60">
    <property type="entry name" value="Phosphoenolpyruvate-binding domains"/>
    <property type="match status" value="1"/>
</dbReference>
<dbReference type="InterPro" id="IPR001680">
    <property type="entry name" value="WD40_rpt"/>
</dbReference>
<protein>
    <recommendedName>
        <fullName evidence="7">ASTRA-associated protein 1</fullName>
    </recommendedName>
</protein>
<dbReference type="Pfam" id="PF00400">
    <property type="entry name" value="WD40"/>
    <property type="match status" value="2"/>
</dbReference>
<dbReference type="RefSeq" id="XP_049151395.1">
    <property type="nucleotide sequence ID" value="XM_049294249.1"/>
</dbReference>
<dbReference type="InterPro" id="IPR015943">
    <property type="entry name" value="WD40/YVTN_repeat-like_dom_sf"/>
</dbReference>
<evidence type="ECO:0000313" key="12">
    <source>
        <dbReference type="Proteomes" id="UP000830671"/>
    </source>
</evidence>
<accession>A0A9Q8T5U7</accession>
<dbReference type="GeneID" id="73349259"/>
<evidence type="ECO:0000256" key="5">
    <source>
        <dbReference type="ARBA" id="ARBA00037931"/>
    </source>
</evidence>
<dbReference type="Gene3D" id="2.130.10.10">
    <property type="entry name" value="YVTN repeat-like/Quinoprotein amine dehydrogenase"/>
    <property type="match status" value="2"/>
</dbReference>
<feature type="compositionally biased region" description="Basic and acidic residues" evidence="9">
    <location>
        <begin position="842"/>
        <end position="857"/>
    </location>
</feature>
<dbReference type="SMART" id="SM00320">
    <property type="entry name" value="WD40"/>
    <property type="match status" value="5"/>
</dbReference>
<evidence type="ECO:0000256" key="2">
    <source>
        <dbReference type="ARBA" id="ARBA00022723"/>
    </source>
</evidence>
<dbReference type="InterPro" id="IPR036322">
    <property type="entry name" value="WD40_repeat_dom_sf"/>
</dbReference>
<evidence type="ECO:0000256" key="8">
    <source>
        <dbReference type="PROSITE-ProRule" id="PRU00221"/>
    </source>
</evidence>
<dbReference type="AlphaFoldDB" id="A0A9Q8T5U7"/>
<evidence type="ECO:0000256" key="6">
    <source>
        <dbReference type="ARBA" id="ARBA00038749"/>
    </source>
</evidence>
<sequence length="1025" mass="112141">MAESTPHPKSILRGHKAQVHALSFVRGNDRLASGDAEGFVVLWDLTIMRPTAVWRPHENAILGIKGWGGDRIITHGRDHKLAVWQLGLKDESHLSKKLPLDETAEPRPQPWLLHLIDVNTMNFCSFASCAPLPGEDASESSNLLLAVPNTLASESVDIYELPSKKRLHTIKSTEKNGMVMALALLYVDVPGSTPSSTNGRLTLVAAYENGLATVLQLNSGTWNTTYLSQVHNQPILSLDVVAEQGYFLTSGADATIAKHPIPGPNPGPNADIGGGIIQQPLKILNTKHSGQQSLRLRDDGRIFATAGWDSMIRVYSSKTLKEVAALKWHQVGCYAVALASVGATSRTDETRSASSDPNQLPHDLISRPGQQQLSVKDRRIQQAQNAHWLAAGSKDGKISIKTYCDGQRLARSQKHDIPFKGHWRLDPTNSARVREVAIGVPRTMTVWLMHQLLAFPASRKLAHIAKLSSSNKVKAIQLHVIAAGEKATASPGKLWWPLKVHKLAACNVTDSIHLLSPIFRADRLAEMSVIGQEYKNVPTLGMNAYAAPSLFQPHKARQAIRDAHEKKIPPLMCYYAGLSSLPITRFLAPMGYDAVWIDWEHTSCNVETMTSMVHEAIFMSQGRTIPWVRVPGHDHAAIGYALDCGASVVIPQVETVEEAKHVLSAAKYGTKQRGTRSAPPFRLIPFLTDTPYDPNRDIHKCVNDQAAIMIQIESAEGVRNLDAILTECPDIDVVWFGTLDCRVSMNLEAKMGGMGADEPEWLEISKLFFDTIDKHDKPYAGFAFCAPPYGSPEKLREAAKRMSLISMSADVLHLGALAQDLMVARETIGPVGQENGNGTNGKEAEKTEETERESWITDDATHTTPEFPAMLMMPKVPSCNFECLSNLVINDGSPLAIILLSLPQTIGGGGIPEVDEMGSQNYDRLKSSLVAPQVILGCLFKRVPIQGLDIHEPDPVYESIYEGLAESDDESTQSYLCCNHGVSASLSQNGRNSFRENRYAKGSLLNIDMADNADLGGGAKLLSQR</sequence>
<evidence type="ECO:0000256" key="3">
    <source>
        <dbReference type="ARBA" id="ARBA00022737"/>
    </source>
</evidence>
<dbReference type="SUPFAM" id="SSF50978">
    <property type="entry name" value="WD40 repeat-like"/>
    <property type="match status" value="1"/>
</dbReference>
<evidence type="ECO:0000259" key="10">
    <source>
        <dbReference type="Pfam" id="PF03328"/>
    </source>
</evidence>
<evidence type="ECO:0000256" key="7">
    <source>
        <dbReference type="ARBA" id="ARBA00040563"/>
    </source>
</evidence>
<keyword evidence="3" id="KW-0677">Repeat</keyword>
<reference evidence="11" key="1">
    <citation type="journal article" date="2021" name="Mol. Plant Microbe Interact.">
        <title>Complete Genome Sequence of the Plant-Pathogenic Fungus Colletotrichum lupini.</title>
        <authorList>
            <person name="Baroncelli R."/>
            <person name="Pensec F."/>
            <person name="Da Lio D."/>
            <person name="Boufleur T."/>
            <person name="Vicente I."/>
            <person name="Sarrocco S."/>
            <person name="Picot A."/>
            <person name="Baraldi E."/>
            <person name="Sukno S."/>
            <person name="Thon M."/>
            <person name="Le Floch G."/>
        </authorList>
    </citation>
    <scope>NUCLEOTIDE SEQUENCE</scope>
    <source>
        <strain evidence="11">IMI 504893</strain>
    </source>
</reference>
<proteinExistence type="inferred from homology"/>
<dbReference type="GO" id="GO:0003824">
    <property type="term" value="F:catalytic activity"/>
    <property type="evidence" value="ECO:0007669"/>
    <property type="project" value="InterPro"/>
</dbReference>
<dbReference type="InterPro" id="IPR040442">
    <property type="entry name" value="Pyrv_kinase-like_dom_sf"/>
</dbReference>
<gene>
    <name evidence="11" type="ORF">CLUP02_15325</name>
</gene>
<dbReference type="GO" id="GO:0046872">
    <property type="term" value="F:metal ion binding"/>
    <property type="evidence" value="ECO:0007669"/>
    <property type="project" value="UniProtKB-KW"/>
</dbReference>
<dbReference type="InterPro" id="IPR015813">
    <property type="entry name" value="Pyrv/PenolPyrv_kinase-like_dom"/>
</dbReference>